<name>A0A7J5YU43_DISMA</name>
<dbReference type="EMBL" id="JAAKFY010000008">
    <property type="protein sequence ID" value="KAF3852970.1"/>
    <property type="molecule type" value="Genomic_DNA"/>
</dbReference>
<sequence>MDSLTFSLNLSLVAPRGRVDGPFPFSGETRYANAAPINAVCLKLPLVPGQTGSNPAAQVDSMIDLIPIVVKLVGAQLMDRFPMKELFITQTQTRQKTSGNPRSIPSGVVPEVISYGYGGYPLGNMDVAESNTTASGRVDGPVPYGGATHHTNANPVKKDSQSGNLGSIPSGVAPEVISYGYGGDRFANMALQTVTPLPQDVLMDLFLMALRLVMPTQNLCQKTSNKTI</sequence>
<organism evidence="2 3">
    <name type="scientific">Dissostichus mawsoni</name>
    <name type="common">Antarctic cod</name>
    <dbReference type="NCBI Taxonomy" id="36200"/>
    <lineage>
        <taxon>Eukaryota</taxon>
        <taxon>Metazoa</taxon>
        <taxon>Chordata</taxon>
        <taxon>Craniata</taxon>
        <taxon>Vertebrata</taxon>
        <taxon>Euteleostomi</taxon>
        <taxon>Actinopterygii</taxon>
        <taxon>Neopterygii</taxon>
        <taxon>Teleostei</taxon>
        <taxon>Neoteleostei</taxon>
        <taxon>Acanthomorphata</taxon>
        <taxon>Eupercaria</taxon>
        <taxon>Perciformes</taxon>
        <taxon>Notothenioidei</taxon>
        <taxon>Nototheniidae</taxon>
        <taxon>Dissostichus</taxon>
    </lineage>
</organism>
<protein>
    <submittedName>
        <fullName evidence="2">Uncharacterized protein</fullName>
    </submittedName>
</protein>
<evidence type="ECO:0000256" key="1">
    <source>
        <dbReference type="SAM" id="MobiDB-lite"/>
    </source>
</evidence>
<reference evidence="2 3" key="1">
    <citation type="submission" date="2020-03" db="EMBL/GenBank/DDBJ databases">
        <title>Dissostichus mawsoni Genome sequencing and assembly.</title>
        <authorList>
            <person name="Park H."/>
        </authorList>
    </citation>
    <scope>NUCLEOTIDE SEQUENCE [LARGE SCALE GENOMIC DNA]</scope>
    <source>
        <strain evidence="2">DM0001</strain>
        <tissue evidence="2">Muscle</tissue>
    </source>
</reference>
<comment type="caution">
    <text evidence="2">The sequence shown here is derived from an EMBL/GenBank/DDBJ whole genome shotgun (WGS) entry which is preliminary data.</text>
</comment>
<evidence type="ECO:0000313" key="3">
    <source>
        <dbReference type="Proteomes" id="UP000518266"/>
    </source>
</evidence>
<dbReference type="Proteomes" id="UP000518266">
    <property type="component" value="Unassembled WGS sequence"/>
</dbReference>
<evidence type="ECO:0000313" key="2">
    <source>
        <dbReference type="EMBL" id="KAF3852970.1"/>
    </source>
</evidence>
<dbReference type="AlphaFoldDB" id="A0A7J5YU43"/>
<keyword evidence="3" id="KW-1185">Reference proteome</keyword>
<gene>
    <name evidence="2" type="ORF">F7725_013658</name>
</gene>
<feature type="region of interest" description="Disordered" evidence="1">
    <location>
        <begin position="144"/>
        <end position="167"/>
    </location>
</feature>
<proteinExistence type="predicted"/>
<accession>A0A7J5YU43</accession>